<gene>
    <name evidence="2" type="ordered locus">AMIS_68900</name>
</gene>
<dbReference type="HOGENOM" id="CLU_2393258_0_0_11"/>
<evidence type="ECO:0000313" key="3">
    <source>
        <dbReference type="Proteomes" id="UP000007882"/>
    </source>
</evidence>
<dbReference type="PATRIC" id="fig|512565.3.peg.6890"/>
<dbReference type="AlphaFoldDB" id="I0HGH3"/>
<dbReference type="OrthoDB" id="9886307at2"/>
<proteinExistence type="predicted"/>
<keyword evidence="3" id="KW-1185">Reference proteome</keyword>
<evidence type="ECO:0000313" key="2">
    <source>
        <dbReference type="EMBL" id="BAL92110.1"/>
    </source>
</evidence>
<dbReference type="RefSeq" id="WP_014446995.1">
    <property type="nucleotide sequence ID" value="NC_017093.1"/>
</dbReference>
<name>I0HGH3_ACTM4</name>
<feature type="transmembrane region" description="Helical" evidence="1">
    <location>
        <begin position="7"/>
        <end position="25"/>
    </location>
</feature>
<sequence length="93" mass="9855">MRKTDAVAGGLVQSLGIWLAVLLAMPFVRNVAVAWSLAGAGLLAVILLGQWHQRRSRRDSAVGAFTGAVLWPALIGLAIVVINIVSMSLSDFE</sequence>
<feature type="transmembrane region" description="Helical" evidence="1">
    <location>
        <begin position="31"/>
        <end position="49"/>
    </location>
</feature>
<keyword evidence="1" id="KW-1133">Transmembrane helix</keyword>
<dbReference type="Proteomes" id="UP000007882">
    <property type="component" value="Chromosome"/>
</dbReference>
<keyword evidence="1" id="KW-0472">Membrane</keyword>
<evidence type="ECO:0000256" key="1">
    <source>
        <dbReference type="SAM" id="Phobius"/>
    </source>
</evidence>
<reference evidence="2 3" key="1">
    <citation type="submission" date="2012-02" db="EMBL/GenBank/DDBJ databases">
        <title>Complete genome sequence of Actinoplanes missouriensis 431 (= NBRC 102363).</title>
        <authorList>
            <person name="Ohnishi Y."/>
            <person name="Ishikawa J."/>
            <person name="Sekine M."/>
            <person name="Hosoyama A."/>
            <person name="Harada T."/>
            <person name="Narita H."/>
            <person name="Hata T."/>
            <person name="Konno Y."/>
            <person name="Tutikane K."/>
            <person name="Fujita N."/>
            <person name="Horinouchi S."/>
            <person name="Hayakawa M."/>
        </authorList>
    </citation>
    <scope>NUCLEOTIDE SEQUENCE [LARGE SCALE GENOMIC DNA]</scope>
    <source>
        <strain evidence="3">ATCC 14538 / DSM 43046 / CBS 188.64 / JCM 3121 / NBRC 102363 / NCIMB 12654 / NRRL B-3342 / UNCC 431</strain>
    </source>
</reference>
<protein>
    <submittedName>
        <fullName evidence="2">Uncharacterized protein</fullName>
    </submittedName>
</protein>
<dbReference type="STRING" id="512565.AMIS_68900"/>
<feature type="transmembrane region" description="Helical" evidence="1">
    <location>
        <begin position="61"/>
        <end position="85"/>
    </location>
</feature>
<organism evidence="2 3">
    <name type="scientific">Actinoplanes missouriensis (strain ATCC 14538 / DSM 43046 / CBS 188.64 / JCM 3121 / NBRC 102363 / NCIMB 12654 / NRRL B-3342 / UNCC 431)</name>
    <dbReference type="NCBI Taxonomy" id="512565"/>
    <lineage>
        <taxon>Bacteria</taxon>
        <taxon>Bacillati</taxon>
        <taxon>Actinomycetota</taxon>
        <taxon>Actinomycetes</taxon>
        <taxon>Micromonosporales</taxon>
        <taxon>Micromonosporaceae</taxon>
        <taxon>Actinoplanes</taxon>
    </lineage>
</organism>
<keyword evidence="1" id="KW-0812">Transmembrane</keyword>
<accession>I0HGH3</accession>
<dbReference type="KEGG" id="ams:AMIS_68900"/>
<dbReference type="EMBL" id="AP012319">
    <property type="protein sequence ID" value="BAL92110.1"/>
    <property type="molecule type" value="Genomic_DNA"/>
</dbReference>